<evidence type="ECO:0000256" key="6">
    <source>
        <dbReference type="ARBA" id="ARBA00023458"/>
    </source>
</evidence>
<comment type="similarity">
    <text evidence="1">Belongs to the heat shock protein 70 family.</text>
</comment>
<dbReference type="InterPro" id="IPR056546">
    <property type="entry name" value="MreB_MamK-like"/>
</dbReference>
<keyword evidence="3 7" id="KW-0547">Nucleotide-binding</keyword>
<evidence type="ECO:0000313" key="9">
    <source>
        <dbReference type="Proteomes" id="UP000019141"/>
    </source>
</evidence>
<evidence type="ECO:0000256" key="4">
    <source>
        <dbReference type="ARBA" id="ARBA00022840"/>
    </source>
</evidence>
<dbReference type="GO" id="GO:0008360">
    <property type="term" value="P:regulation of cell shape"/>
    <property type="evidence" value="ECO:0007669"/>
    <property type="project" value="UniProtKB-UniRule"/>
</dbReference>
<dbReference type="InterPro" id="IPR004753">
    <property type="entry name" value="MreB"/>
</dbReference>
<evidence type="ECO:0000256" key="7">
    <source>
        <dbReference type="HAMAP-Rule" id="MF_02207"/>
    </source>
</evidence>
<evidence type="ECO:0000313" key="8">
    <source>
        <dbReference type="EMBL" id="ETX02142.1"/>
    </source>
</evidence>
<comment type="similarity">
    <text evidence="6 7">Belongs to the FtsA/MreB family.</text>
</comment>
<comment type="caution">
    <text evidence="8">The sequence shown here is derived from an EMBL/GenBank/DDBJ whole genome shotgun (WGS) entry which is preliminary data.</text>
</comment>
<dbReference type="GO" id="GO:0005524">
    <property type="term" value="F:ATP binding"/>
    <property type="evidence" value="ECO:0007669"/>
    <property type="project" value="UniProtKB-KW"/>
</dbReference>
<dbReference type="HOGENOM" id="CLU_052037_0_0_7"/>
<protein>
    <recommendedName>
        <fullName evidence="7">Cell shape-determining protein MreB</fullName>
    </recommendedName>
</protein>
<reference evidence="8 9" key="1">
    <citation type="journal article" date="2014" name="Nature">
        <title>An environmental bacterial taxon with a large and distinct metabolic repertoire.</title>
        <authorList>
            <person name="Wilson M.C."/>
            <person name="Mori T."/>
            <person name="Ruckert C."/>
            <person name="Uria A.R."/>
            <person name="Helf M.J."/>
            <person name="Takada K."/>
            <person name="Gernert C."/>
            <person name="Steffens U.A."/>
            <person name="Heycke N."/>
            <person name="Schmitt S."/>
            <person name="Rinke C."/>
            <person name="Helfrich E.J."/>
            <person name="Brachmann A.O."/>
            <person name="Gurgui C."/>
            <person name="Wakimoto T."/>
            <person name="Kracht M."/>
            <person name="Crusemann M."/>
            <person name="Hentschel U."/>
            <person name="Abe I."/>
            <person name="Matsunaga S."/>
            <person name="Kalinowski J."/>
            <person name="Takeyama H."/>
            <person name="Piel J."/>
        </authorList>
    </citation>
    <scope>NUCLEOTIDE SEQUENCE [LARGE SCALE GENOMIC DNA]</scope>
    <source>
        <strain evidence="9">TSY1</strain>
    </source>
</reference>
<dbReference type="NCBIfam" id="NF010539">
    <property type="entry name" value="PRK13927.1"/>
    <property type="match status" value="1"/>
</dbReference>
<keyword evidence="2 7" id="KW-0963">Cytoplasm</keyword>
<evidence type="ECO:0000256" key="1">
    <source>
        <dbReference type="ARBA" id="ARBA00007381"/>
    </source>
</evidence>
<dbReference type="PANTHER" id="PTHR42749">
    <property type="entry name" value="CELL SHAPE-DETERMINING PROTEIN MREB"/>
    <property type="match status" value="1"/>
</dbReference>
<dbReference type="SUPFAM" id="SSF53067">
    <property type="entry name" value="Actin-like ATPase domain"/>
    <property type="match status" value="2"/>
</dbReference>
<dbReference type="HAMAP" id="MF_02207">
    <property type="entry name" value="MreB"/>
    <property type="match status" value="1"/>
</dbReference>
<dbReference type="CDD" id="cd10225">
    <property type="entry name" value="ASKHA_NBD_MreB-like"/>
    <property type="match status" value="1"/>
</dbReference>
<dbReference type="InterPro" id="IPR043129">
    <property type="entry name" value="ATPase_NBD"/>
</dbReference>
<dbReference type="Proteomes" id="UP000019141">
    <property type="component" value="Unassembled WGS sequence"/>
</dbReference>
<comment type="subunit">
    <text evidence="7">Forms polymers.</text>
</comment>
<dbReference type="EMBL" id="AZHW01000173">
    <property type="protein sequence ID" value="ETX02142.1"/>
    <property type="molecule type" value="Genomic_DNA"/>
</dbReference>
<dbReference type="PRINTS" id="PR01652">
    <property type="entry name" value="SHAPEPROTEIN"/>
</dbReference>
<sequence>MVKYLTTDLAINLGTANTVVYTRRQGVVAHEPSVVAMQERLNGSRVALHVGQAAKAMIGRTSEQVSIVRPLHEGVVADCDLAHMMLQHCLEKAGSRKMKMLHSLRFVFGIPAQCTTIERRAVIEAARAAGARGVYLIYEPLAVALGEGLDIREPYGRMIVDIGGGTTNVSVISVGGLVYNKTLLQGGEAMDEAIIAALRRKYHLDIGIQTAEQLKIELGNVLPHCTPQRLQIEGTDVAAHTPCLQEVTSHDIRDALIDGIHTIIDAMREVMGQTPPELLADIAEGGVLLTGGASLFDGLDSYMREHLGVPVYRANNPMTNTAIGAAQALDDPALEAYLTTRP</sequence>
<feature type="binding site" evidence="7">
    <location>
        <begin position="292"/>
        <end position="295"/>
    </location>
    <ligand>
        <name>ATP</name>
        <dbReference type="ChEBI" id="CHEBI:30616"/>
    </ligand>
</feature>
<evidence type="ECO:0000256" key="5">
    <source>
        <dbReference type="ARBA" id="ARBA00022960"/>
    </source>
</evidence>
<dbReference type="PROSITE" id="PS00329">
    <property type="entry name" value="HSP70_2"/>
    <property type="match status" value="1"/>
</dbReference>
<dbReference type="AlphaFoldDB" id="W4LXM9"/>
<comment type="subcellular location">
    <subcellularLocation>
        <location evidence="7">Cytoplasm</location>
    </subcellularLocation>
    <text evidence="7">Membrane-associated.</text>
</comment>
<evidence type="ECO:0000256" key="2">
    <source>
        <dbReference type="ARBA" id="ARBA00022490"/>
    </source>
</evidence>
<feature type="binding site" evidence="7">
    <location>
        <begin position="212"/>
        <end position="215"/>
    </location>
    <ligand>
        <name>ATP</name>
        <dbReference type="ChEBI" id="CHEBI:30616"/>
    </ligand>
</feature>
<keyword evidence="9" id="KW-1185">Reference proteome</keyword>
<dbReference type="InterPro" id="IPR018181">
    <property type="entry name" value="Heat_shock_70_CS"/>
</dbReference>
<feature type="binding site" evidence="7">
    <location>
        <begin position="15"/>
        <end position="17"/>
    </location>
    <ligand>
        <name>ATP</name>
        <dbReference type="ChEBI" id="CHEBI:30616"/>
    </ligand>
</feature>
<gene>
    <name evidence="7" type="primary">mreB</name>
    <name evidence="8" type="ORF">ETSY1_04620</name>
</gene>
<feature type="binding site" evidence="7">
    <location>
        <begin position="164"/>
        <end position="166"/>
    </location>
    <ligand>
        <name>ATP</name>
        <dbReference type="ChEBI" id="CHEBI:30616"/>
    </ligand>
</feature>
<dbReference type="Gene3D" id="3.30.420.40">
    <property type="match status" value="3"/>
</dbReference>
<dbReference type="GO" id="GO:0000902">
    <property type="term" value="P:cell morphogenesis"/>
    <property type="evidence" value="ECO:0007669"/>
    <property type="project" value="InterPro"/>
</dbReference>
<proteinExistence type="inferred from homology"/>
<comment type="function">
    <text evidence="7">Forms membrane-associated dynamic filaments that are essential for cell shape determination. Acts by regulating cell wall synthesis and cell elongation, and thus cell shape. A feedback loop between cell geometry and MreB localization may maintain elongated cell shape by targeting cell wall growth to regions of negative cell wall curvature.</text>
</comment>
<evidence type="ECO:0000256" key="3">
    <source>
        <dbReference type="ARBA" id="ARBA00022741"/>
    </source>
</evidence>
<dbReference type="Pfam" id="PF06723">
    <property type="entry name" value="MreB_Mbl"/>
    <property type="match status" value="1"/>
</dbReference>
<accession>W4LXM9</accession>
<organism evidence="8 9">
    <name type="scientific">Entotheonella factor</name>
    <dbReference type="NCBI Taxonomy" id="1429438"/>
    <lineage>
        <taxon>Bacteria</taxon>
        <taxon>Pseudomonadati</taxon>
        <taxon>Nitrospinota/Tectimicrobiota group</taxon>
        <taxon>Candidatus Tectimicrobiota</taxon>
        <taxon>Candidatus Entotheonellia</taxon>
        <taxon>Candidatus Entotheonellales</taxon>
        <taxon>Candidatus Entotheonellaceae</taxon>
        <taxon>Candidatus Entotheonella</taxon>
    </lineage>
</organism>
<dbReference type="GO" id="GO:0005737">
    <property type="term" value="C:cytoplasm"/>
    <property type="evidence" value="ECO:0007669"/>
    <property type="project" value="UniProtKB-SubCell"/>
</dbReference>
<keyword evidence="4 7" id="KW-0067">ATP-binding</keyword>
<name>W4LXM9_ENTF1</name>
<keyword evidence="5 7" id="KW-0133">Cell shape</keyword>
<dbReference type="PANTHER" id="PTHR42749:SF1">
    <property type="entry name" value="CELL SHAPE-DETERMINING PROTEIN MREB"/>
    <property type="match status" value="1"/>
</dbReference>